<keyword evidence="4" id="KW-1185">Reference proteome</keyword>
<evidence type="ECO:0000259" key="2">
    <source>
        <dbReference type="Pfam" id="PF03413"/>
    </source>
</evidence>
<feature type="chain" id="PRO_5047489316" evidence="1">
    <location>
        <begin position="23"/>
        <end position="181"/>
    </location>
</feature>
<protein>
    <submittedName>
        <fullName evidence="3">PepSY domain-containing protein</fullName>
    </submittedName>
</protein>
<dbReference type="RefSeq" id="WP_241368891.1">
    <property type="nucleotide sequence ID" value="NZ_JAKZFC010000002.1"/>
</dbReference>
<keyword evidence="1" id="KW-0732">Signal</keyword>
<proteinExistence type="predicted"/>
<comment type="caution">
    <text evidence="3">The sequence shown here is derived from an EMBL/GenBank/DDBJ whole genome shotgun (WGS) entry which is preliminary data.</text>
</comment>
<evidence type="ECO:0000256" key="1">
    <source>
        <dbReference type="SAM" id="SignalP"/>
    </source>
</evidence>
<dbReference type="Proteomes" id="UP001316087">
    <property type="component" value="Unassembled WGS sequence"/>
</dbReference>
<dbReference type="InterPro" id="IPR025711">
    <property type="entry name" value="PepSY"/>
</dbReference>
<dbReference type="Pfam" id="PF03413">
    <property type="entry name" value="PepSY"/>
    <property type="match status" value="2"/>
</dbReference>
<reference evidence="3 4" key="1">
    <citation type="submission" date="2022-03" db="EMBL/GenBank/DDBJ databases">
        <authorList>
            <person name="Jo J.-H."/>
            <person name="Im W.-T."/>
        </authorList>
    </citation>
    <scope>NUCLEOTIDE SEQUENCE [LARGE SCALE GENOMIC DNA]</scope>
    <source>
        <strain evidence="3 4">MA9</strain>
    </source>
</reference>
<feature type="signal peptide" evidence="1">
    <location>
        <begin position="1"/>
        <end position="22"/>
    </location>
</feature>
<sequence>MKKKLVVIPALLVAIGGGVLLAQSDYFEAASVNPEVTAGEAKKIALKEFTGDIISFDFDYDDGQPHYEIDIVKDSEKAELEVDAMSGAVKITERETISQSTNQKTSSVTKIPTNTATISEQQAQEIALAQANGTITEIELDDDDDHGFVYEIEIRNGKMEYDFKIDATTGAIVEYKEDLED</sequence>
<evidence type="ECO:0000313" key="4">
    <source>
        <dbReference type="Proteomes" id="UP001316087"/>
    </source>
</evidence>
<dbReference type="Gene3D" id="3.10.450.40">
    <property type="match status" value="2"/>
</dbReference>
<feature type="domain" description="PepSY" evidence="2">
    <location>
        <begin position="36"/>
        <end position="89"/>
    </location>
</feature>
<accession>A0ABS9UCI2</accession>
<organism evidence="3 4">
    <name type="scientific">Solibacillus palustris</name>
    <dbReference type="NCBI Taxonomy" id="2908203"/>
    <lineage>
        <taxon>Bacteria</taxon>
        <taxon>Bacillati</taxon>
        <taxon>Bacillota</taxon>
        <taxon>Bacilli</taxon>
        <taxon>Bacillales</taxon>
        <taxon>Caryophanaceae</taxon>
        <taxon>Solibacillus</taxon>
    </lineage>
</organism>
<dbReference type="EMBL" id="JAKZFC010000002">
    <property type="protein sequence ID" value="MCH7321840.1"/>
    <property type="molecule type" value="Genomic_DNA"/>
</dbReference>
<gene>
    <name evidence="3" type="ORF">LZ480_08035</name>
</gene>
<name>A0ABS9UCI2_9BACL</name>
<evidence type="ECO:0000313" key="3">
    <source>
        <dbReference type="EMBL" id="MCH7321840.1"/>
    </source>
</evidence>
<feature type="domain" description="PepSY" evidence="2">
    <location>
        <begin position="118"/>
        <end position="175"/>
    </location>
</feature>